<dbReference type="InterPro" id="IPR019752">
    <property type="entry name" value="Pyrv/ketoisovalerate_OxRed_cat"/>
</dbReference>
<dbReference type="SUPFAM" id="SSF54862">
    <property type="entry name" value="4Fe-4S ferredoxins"/>
    <property type="match status" value="1"/>
</dbReference>
<dbReference type="Pfam" id="PF01558">
    <property type="entry name" value="POR"/>
    <property type="match status" value="1"/>
</dbReference>
<keyword evidence="8" id="KW-0411">Iron-sulfur</keyword>
<keyword evidence="4" id="KW-0479">Metal-binding</keyword>
<evidence type="ECO:0000256" key="3">
    <source>
        <dbReference type="ARBA" id="ARBA00022485"/>
    </source>
</evidence>
<dbReference type="PROSITE" id="PS51379">
    <property type="entry name" value="4FE4S_FER_2"/>
    <property type="match status" value="2"/>
</dbReference>
<dbReference type="EC" id="1.2.7.1" evidence="9"/>
<dbReference type="Pfam" id="PF10371">
    <property type="entry name" value="EKR"/>
    <property type="match status" value="1"/>
</dbReference>
<dbReference type="SUPFAM" id="SSF52922">
    <property type="entry name" value="TK C-terminal domain-like"/>
    <property type="match status" value="1"/>
</dbReference>
<dbReference type="SUPFAM" id="SSF52518">
    <property type="entry name" value="Thiamin diphosphate-binding fold (THDP-binding)"/>
    <property type="match status" value="2"/>
</dbReference>
<dbReference type="PANTHER" id="PTHR32154">
    <property type="entry name" value="PYRUVATE-FLAVODOXIN OXIDOREDUCTASE-RELATED"/>
    <property type="match status" value="1"/>
</dbReference>
<dbReference type="Pfam" id="PF17147">
    <property type="entry name" value="PFOR_II"/>
    <property type="match status" value="1"/>
</dbReference>
<dbReference type="CDD" id="cd07034">
    <property type="entry name" value="TPP_PYR_PFOR_IOR-alpha_like"/>
    <property type="match status" value="1"/>
</dbReference>
<dbReference type="InterPro" id="IPR019456">
    <property type="entry name" value="Pyrv-flavodox_OxRtase_EKR"/>
</dbReference>
<keyword evidence="5 9" id="KW-0249">Electron transport</keyword>
<dbReference type="Gene3D" id="4.10.780.10">
    <property type="entry name" value="Pyruvate-flavodoxin oxidoreductase, EKR domain"/>
    <property type="match status" value="1"/>
</dbReference>
<proteinExistence type="inferred from homology"/>
<evidence type="ECO:0000256" key="6">
    <source>
        <dbReference type="ARBA" id="ARBA00023002"/>
    </source>
</evidence>
<evidence type="ECO:0000313" key="12">
    <source>
        <dbReference type="Proteomes" id="UP000017590"/>
    </source>
</evidence>
<dbReference type="Gene3D" id="3.40.50.970">
    <property type="match status" value="2"/>
</dbReference>
<feature type="domain" description="4Fe-4S ferredoxin-type" evidence="10">
    <location>
        <begin position="679"/>
        <end position="708"/>
    </location>
</feature>
<dbReference type="InterPro" id="IPR002869">
    <property type="entry name" value="Pyrv_flavodox_OxRed_cen"/>
</dbReference>
<keyword evidence="11" id="KW-0670">Pyruvate</keyword>
<evidence type="ECO:0000256" key="5">
    <source>
        <dbReference type="ARBA" id="ARBA00022982"/>
    </source>
</evidence>
<keyword evidence="12" id="KW-1185">Reference proteome</keyword>
<protein>
    <recommendedName>
        <fullName evidence="9">Pyruvate:ferredoxin oxidoreductase</fullName>
        <ecNumber evidence="9">1.2.7.1</ecNumber>
    </recommendedName>
    <alternativeName>
        <fullName evidence="9">Pyruvate synthase</fullName>
    </alternativeName>
</protein>
<dbReference type="PROSITE" id="PS00198">
    <property type="entry name" value="4FE4S_FER_1"/>
    <property type="match status" value="2"/>
</dbReference>
<evidence type="ECO:0000259" key="10">
    <source>
        <dbReference type="PROSITE" id="PS51379"/>
    </source>
</evidence>
<dbReference type="InterPro" id="IPR033412">
    <property type="entry name" value="PFOR_II"/>
</dbReference>
<dbReference type="Gene3D" id="3.30.70.20">
    <property type="match status" value="1"/>
</dbReference>
<feature type="domain" description="4Fe-4S ferredoxin-type" evidence="10">
    <location>
        <begin position="733"/>
        <end position="764"/>
    </location>
</feature>
<evidence type="ECO:0000256" key="1">
    <source>
        <dbReference type="ARBA" id="ARBA00009032"/>
    </source>
</evidence>
<dbReference type="Pfam" id="PF12838">
    <property type="entry name" value="Fer4_7"/>
    <property type="match status" value="1"/>
</dbReference>
<evidence type="ECO:0000256" key="8">
    <source>
        <dbReference type="ARBA" id="ARBA00023014"/>
    </source>
</evidence>
<keyword evidence="2 9" id="KW-0813">Transport</keyword>
<dbReference type="Pfam" id="PF02775">
    <property type="entry name" value="TPP_enzyme_C"/>
    <property type="match status" value="1"/>
</dbReference>
<organism evidence="11 12">
    <name type="scientific">Clostridium autoethanogenum DSM 10061</name>
    <dbReference type="NCBI Taxonomy" id="1341692"/>
    <lineage>
        <taxon>Bacteria</taxon>
        <taxon>Bacillati</taxon>
        <taxon>Bacillota</taxon>
        <taxon>Clostridia</taxon>
        <taxon>Eubacteriales</taxon>
        <taxon>Clostridiaceae</taxon>
        <taxon>Clostridium</taxon>
    </lineage>
</organism>
<evidence type="ECO:0000313" key="11">
    <source>
        <dbReference type="EMBL" id="AGY77232.1"/>
    </source>
</evidence>
<evidence type="ECO:0000256" key="4">
    <source>
        <dbReference type="ARBA" id="ARBA00022723"/>
    </source>
</evidence>
<dbReference type="RefSeq" id="WP_023162971.1">
    <property type="nucleotide sequence ID" value="NC_022592.1"/>
</dbReference>
<dbReference type="InterPro" id="IPR029061">
    <property type="entry name" value="THDP-binding"/>
</dbReference>
<dbReference type="EMBL" id="CP006763">
    <property type="protein sequence ID" value="AGY77232.1"/>
    <property type="molecule type" value="Genomic_DNA"/>
</dbReference>
<dbReference type="Pfam" id="PF01855">
    <property type="entry name" value="POR_N"/>
    <property type="match status" value="1"/>
</dbReference>
<name>A0ABN4BHT3_9CLOT</name>
<dbReference type="InterPro" id="IPR050722">
    <property type="entry name" value="Pyruvate:ferred/Flavod_OxRd"/>
</dbReference>
<comment type="catalytic activity">
    <reaction evidence="9">
        <text>2 oxidized [2Fe-2S]-[ferredoxin] + pyruvate + CoA = 2 reduced [2Fe-2S]-[ferredoxin] + acetyl-CoA + CO2 + H(+)</text>
        <dbReference type="Rhea" id="RHEA:12765"/>
        <dbReference type="Rhea" id="RHEA-COMP:10000"/>
        <dbReference type="Rhea" id="RHEA-COMP:10001"/>
        <dbReference type="ChEBI" id="CHEBI:15361"/>
        <dbReference type="ChEBI" id="CHEBI:15378"/>
        <dbReference type="ChEBI" id="CHEBI:16526"/>
        <dbReference type="ChEBI" id="CHEBI:33737"/>
        <dbReference type="ChEBI" id="CHEBI:33738"/>
        <dbReference type="ChEBI" id="CHEBI:57287"/>
        <dbReference type="ChEBI" id="CHEBI:57288"/>
        <dbReference type="EC" id="1.2.7.1"/>
    </reaction>
</comment>
<dbReference type="Gene3D" id="3.40.50.920">
    <property type="match status" value="1"/>
</dbReference>
<dbReference type="InterPro" id="IPR002880">
    <property type="entry name" value="Pyrv_Fd/Flavodoxin_OxRdtase_N"/>
</dbReference>
<dbReference type="NCBIfam" id="TIGR02176">
    <property type="entry name" value="pyruv_ox_red"/>
    <property type="match status" value="1"/>
</dbReference>
<accession>A0ABN4BHT3</accession>
<dbReference type="SUPFAM" id="SSF53323">
    <property type="entry name" value="Pyruvate-ferredoxin oxidoreductase, PFOR, domain III"/>
    <property type="match status" value="1"/>
</dbReference>
<sequence>MRKMKTMDGNTAAAYISYAFTDVAAIYPITPSSPMAEHVDEWVAKGKKNIFGQQVKVMEMQSEAGASGAVHGSLQAGALTSTYTASQGLLLMIPNMYKIAGELLPGVFHVSARAVAANSLNIFGDHQDVMATRQTGFALFAESSVQQVMDLSAVAHLSAIKGRVPFVNFFDGFRTSHEIQKIELLEYEELAKLVDQKALNDFRRRALNPDHPVTRGTAQNPDIYFQEREVSNTYYEALPEIVEGYMQEMTKLTGREYHLFNYYGAKDAERIIIAMGSVCETVEEVIDYLTTKGEKVGLLTVHLYRPFSIKHFMKYIPKTVKKIAVLDRTKEPGSIGEPLYLDVKNAFYGQEVQPVIVGGRYGLGSKDVLPSHILPVFENLKSDKPKDRFTLSIVDDVTNTSLPVGEDINTTPEGTTACKFWGLGSDGTVGANKSAIKIIGDHTDMYAQGYFAYDSKKSGGITVSHLRFGKSPIKSPYLIDKADFVAVHNQSYVHKYDVLAGLKKGGNFLLNTVWTQEELEKELPASMKKYIANNDIKFYTLNAVKIAQEIGLGGRINMICQSAFFKIANIIPIDDAVKYLKEAVVTSYGKKGQKVVDMNNAAIDKGVNAVVKIDVPASWKDAEDEAAATKELPKFIEKIVNPMNRQEGDKLPVSAFVGMEDGTFPAGTAAYEKRGIAINVPEWQVDKCIQCNQCSFVCPHAAIRPVLTTEEELAKAPQGFEAKDANGAKGLKFTMAISPLDCSGCGNCEDVCPAKEKALVMKPVDTQLSKTEAWDYAVNAVAHKDNPMKDKYSVKASQFEQPLLEFSGACAGCGETPYVKLVTQLFGDRMMIANATGCSSIWGASAPATPYTTNYRGHGPSWANSLFEDNAEYGLGMFLGVKQTRERLQDKIEEALKGSLSAELKAAFEDWIKNFAEGEGTRERADKITALLEKEKGSNDLLNDIYENRDFLVKRSHWIIGGDGWGYDIGYGGVDHVLASNEDVNILVLDTEVYSNTGGQSSKSTPTAAVAKFAASGKKTKKKDLGMMAMSYGYVYVAQISMGADKNQALKAIHEAEAYHGPSLIIAYAPCINHGLRVGMGKSQREAKRAVDCGYWALYRYNPELKEEGKKSFSLDSKEPTTDFKEFLMGEVRYSSLAKQFPDQADALFEKTKKDALQRIAGYKKLDNEQ</sequence>
<evidence type="ECO:0000256" key="9">
    <source>
        <dbReference type="PIRNR" id="PIRNR000159"/>
    </source>
</evidence>
<dbReference type="InterPro" id="IPR011766">
    <property type="entry name" value="TPP_enzyme_TPP-bd"/>
</dbReference>
<gene>
    <name evidence="11" type="primary">nifJ</name>
    <name evidence="11" type="ORF">CAETHG_3029</name>
</gene>
<keyword evidence="3" id="KW-0004">4Fe-4S</keyword>
<dbReference type="InterPro" id="IPR009014">
    <property type="entry name" value="Transketo_C/PFOR_II"/>
</dbReference>
<evidence type="ECO:0000256" key="2">
    <source>
        <dbReference type="ARBA" id="ARBA00022448"/>
    </source>
</evidence>
<dbReference type="Gene3D" id="3.40.920.10">
    <property type="entry name" value="Pyruvate-ferredoxin oxidoreductase, PFOR, domain III"/>
    <property type="match status" value="1"/>
</dbReference>
<evidence type="ECO:0000256" key="7">
    <source>
        <dbReference type="ARBA" id="ARBA00023004"/>
    </source>
</evidence>
<dbReference type="CDD" id="cd03377">
    <property type="entry name" value="TPP_PFOR_PNO"/>
    <property type="match status" value="1"/>
</dbReference>
<keyword evidence="6 9" id="KW-0560">Oxidoreductase</keyword>
<dbReference type="InterPro" id="IPR037112">
    <property type="entry name" value="Pyrv-flavodox_OxR_EKR_sf"/>
</dbReference>
<reference evidence="12" key="1">
    <citation type="journal article" date="2014" name="Biotechnol. Biofuels">
        <title>Comparison of single-molecule sequencing and hybrid approaches for finishing the genome of Clostridium autoethanogenum and analysis of CRISPR systems in industrial relevant Clostridia.</title>
        <authorList>
            <person name="Brown S.D."/>
            <person name="Nagaraju S."/>
            <person name="Utturkar S."/>
            <person name="De Tissera S."/>
            <person name="Segovia S."/>
            <person name="Mitchell W."/>
            <person name="Land M.L."/>
            <person name="Dassanayake A."/>
            <person name="Kopke M."/>
        </authorList>
    </citation>
    <scope>NUCLEOTIDE SEQUENCE [LARGE SCALE GENOMIC DNA]</scope>
    <source>
        <strain evidence="12">DSM 10061</strain>
    </source>
</reference>
<keyword evidence="7" id="KW-0408">Iron</keyword>
<dbReference type="PANTHER" id="PTHR32154:SF0">
    <property type="entry name" value="PYRUVATE-FLAVODOXIN OXIDOREDUCTASE-RELATED"/>
    <property type="match status" value="1"/>
</dbReference>
<dbReference type="InterPro" id="IPR017896">
    <property type="entry name" value="4Fe4S_Fe-S-bd"/>
</dbReference>
<dbReference type="Proteomes" id="UP000017590">
    <property type="component" value="Chromosome"/>
</dbReference>
<dbReference type="InterPro" id="IPR017900">
    <property type="entry name" value="4Fe4S_Fe_S_CS"/>
</dbReference>
<comment type="similarity">
    <text evidence="1 9">Belongs to the pyruvate:ferredoxin/flavodoxin oxidoreductase family.</text>
</comment>
<dbReference type="PIRSF" id="PIRSF000159">
    <property type="entry name" value="NifJ"/>
    <property type="match status" value="1"/>
</dbReference>
<dbReference type="InterPro" id="IPR011895">
    <property type="entry name" value="Pyrv_flavodox_OxRed"/>
</dbReference>
<dbReference type="SMART" id="SM00890">
    <property type="entry name" value="EKR"/>
    <property type="match status" value="1"/>
</dbReference>